<keyword evidence="12" id="KW-0966">Cell projection</keyword>
<dbReference type="Pfam" id="PF12781">
    <property type="entry name" value="AAA_9"/>
    <property type="match status" value="1"/>
</dbReference>
<feature type="domain" description="Dynein heavy chain ATP-binding dynein motor region" evidence="14">
    <location>
        <begin position="3"/>
        <end position="179"/>
    </location>
</feature>
<dbReference type="GO" id="GO:0045505">
    <property type="term" value="F:dynein intermediate chain binding"/>
    <property type="evidence" value="ECO:0007669"/>
    <property type="project" value="InterPro"/>
</dbReference>
<evidence type="ECO:0000259" key="14">
    <source>
        <dbReference type="Pfam" id="PF12781"/>
    </source>
</evidence>
<evidence type="ECO:0000256" key="6">
    <source>
        <dbReference type="ARBA" id="ARBA00022840"/>
    </source>
</evidence>
<dbReference type="Gene3D" id="3.10.490.20">
    <property type="match status" value="1"/>
</dbReference>
<dbReference type="FunFam" id="3.10.490.20:FF:000001">
    <property type="entry name" value="dynein heavy chain 7, axonemal"/>
    <property type="match status" value="1"/>
</dbReference>
<dbReference type="PANTHER" id="PTHR22878:SF71">
    <property type="entry name" value="DYNEIN, AXONEMAL, HEAVY CHAIN 3"/>
    <property type="match status" value="1"/>
</dbReference>
<keyword evidence="10" id="KW-0505">Motor protein</keyword>
<dbReference type="InterPro" id="IPR004273">
    <property type="entry name" value="Dynein_heavy_D6_P-loop"/>
</dbReference>
<evidence type="ECO:0000259" key="13">
    <source>
        <dbReference type="Pfam" id="PF03028"/>
    </source>
</evidence>
<dbReference type="GO" id="GO:0005874">
    <property type="term" value="C:microtubule"/>
    <property type="evidence" value="ECO:0007669"/>
    <property type="project" value="UniProtKB-KW"/>
</dbReference>
<dbReference type="InterPro" id="IPR041228">
    <property type="entry name" value="Dynein_C"/>
</dbReference>
<dbReference type="EMBL" id="JAODUP010000188">
    <property type="protein sequence ID" value="KAK2157591.1"/>
    <property type="molecule type" value="Genomic_DNA"/>
</dbReference>
<keyword evidence="7" id="KW-0243">Dynein</keyword>
<dbReference type="FunFam" id="1.20.1270.280:FF:000001">
    <property type="entry name" value="dynein heavy chain 7, axonemal"/>
    <property type="match status" value="1"/>
</dbReference>
<evidence type="ECO:0000256" key="7">
    <source>
        <dbReference type="ARBA" id="ARBA00023017"/>
    </source>
</evidence>
<keyword evidence="4" id="KW-0493">Microtubule</keyword>
<dbReference type="GO" id="GO:0008569">
    <property type="term" value="F:minus-end-directed microtubule motor activity"/>
    <property type="evidence" value="ECO:0007669"/>
    <property type="project" value="InterPro"/>
</dbReference>
<dbReference type="Gene3D" id="1.20.1270.280">
    <property type="match status" value="1"/>
</dbReference>
<dbReference type="InterPro" id="IPR043160">
    <property type="entry name" value="Dynein_C_barrel"/>
</dbReference>
<dbReference type="Gene3D" id="3.40.50.300">
    <property type="entry name" value="P-loop containing nucleotide triphosphate hydrolases"/>
    <property type="match status" value="2"/>
</dbReference>
<dbReference type="InterPro" id="IPR035706">
    <property type="entry name" value="AAA_9"/>
</dbReference>
<dbReference type="GO" id="GO:0051959">
    <property type="term" value="F:dynein light intermediate chain binding"/>
    <property type="evidence" value="ECO:0007669"/>
    <property type="project" value="InterPro"/>
</dbReference>
<keyword evidence="5" id="KW-0547">Nucleotide-binding</keyword>
<evidence type="ECO:0000256" key="4">
    <source>
        <dbReference type="ARBA" id="ARBA00022701"/>
    </source>
</evidence>
<dbReference type="GO" id="GO:0005930">
    <property type="term" value="C:axoneme"/>
    <property type="evidence" value="ECO:0007669"/>
    <property type="project" value="UniProtKB-SubCell"/>
</dbReference>
<comment type="similarity">
    <text evidence="2">Belongs to the dynein heavy chain family.</text>
</comment>
<evidence type="ECO:0000313" key="17">
    <source>
        <dbReference type="EMBL" id="KAK2157591.1"/>
    </source>
</evidence>
<dbReference type="PANTHER" id="PTHR22878">
    <property type="entry name" value="DYNEIN HEAVY CHAIN 6, AXONEMAL-LIKE-RELATED"/>
    <property type="match status" value="1"/>
</dbReference>
<keyword evidence="18" id="KW-1185">Reference proteome</keyword>
<reference evidence="17" key="1">
    <citation type="journal article" date="2023" name="Mol. Biol. Evol.">
        <title>Third-Generation Sequencing Reveals the Adaptive Role of the Epigenome in Three Deep-Sea Polychaetes.</title>
        <authorList>
            <person name="Perez M."/>
            <person name="Aroh O."/>
            <person name="Sun Y."/>
            <person name="Lan Y."/>
            <person name="Juniper S.K."/>
            <person name="Young C.R."/>
            <person name="Angers B."/>
            <person name="Qian P.Y."/>
        </authorList>
    </citation>
    <scope>NUCLEOTIDE SEQUENCE</scope>
    <source>
        <strain evidence="17">P08H-3</strain>
    </source>
</reference>
<dbReference type="InterPro" id="IPR026983">
    <property type="entry name" value="DHC"/>
</dbReference>
<evidence type="ECO:0000256" key="1">
    <source>
        <dbReference type="ARBA" id="ARBA00004430"/>
    </source>
</evidence>
<dbReference type="InterPro" id="IPR042219">
    <property type="entry name" value="AAA_lid_11_sf"/>
</dbReference>
<evidence type="ECO:0008006" key="19">
    <source>
        <dbReference type="Google" id="ProtNLM"/>
    </source>
</evidence>
<comment type="subcellular location">
    <subcellularLocation>
        <location evidence="1">Cytoplasm</location>
        <location evidence="1">Cytoskeleton</location>
        <location evidence="1">Cilium axoneme</location>
    </subcellularLocation>
</comment>
<dbReference type="Gene3D" id="1.10.8.1220">
    <property type="match status" value="1"/>
</dbReference>
<dbReference type="FunFam" id="1.10.8.1220:FF:000001">
    <property type="entry name" value="Dynein axonemal heavy chain 5"/>
    <property type="match status" value="1"/>
</dbReference>
<name>A0AAD9JQX6_9ANNE</name>
<evidence type="ECO:0000256" key="2">
    <source>
        <dbReference type="ARBA" id="ARBA00008887"/>
    </source>
</evidence>
<dbReference type="FunFam" id="3.40.50.300:FF:000362">
    <property type="entry name" value="Dynein, axonemal, heavy chain 6"/>
    <property type="match status" value="1"/>
</dbReference>
<keyword evidence="9" id="KW-0969">Cilium</keyword>
<dbReference type="Pfam" id="PF18198">
    <property type="entry name" value="AAA_lid_11"/>
    <property type="match status" value="1"/>
</dbReference>
<dbReference type="Pfam" id="PF03028">
    <property type="entry name" value="Dynein_heavy"/>
    <property type="match status" value="1"/>
</dbReference>
<keyword evidence="3" id="KW-0963">Cytoplasm</keyword>
<feature type="domain" description="Dynein heavy chain region D6 P-loop" evidence="13">
    <location>
        <begin position="425"/>
        <end position="540"/>
    </location>
</feature>
<dbReference type="Pfam" id="PF18199">
    <property type="entry name" value="Dynein_C"/>
    <property type="match status" value="1"/>
</dbReference>
<dbReference type="InterPro" id="IPR027417">
    <property type="entry name" value="P-loop_NTPase"/>
</dbReference>
<evidence type="ECO:0000313" key="18">
    <source>
        <dbReference type="Proteomes" id="UP001208570"/>
    </source>
</evidence>
<evidence type="ECO:0000256" key="12">
    <source>
        <dbReference type="ARBA" id="ARBA00023273"/>
    </source>
</evidence>
<protein>
    <recommendedName>
        <fullName evidence="19">Dynein heavy chain</fullName>
    </recommendedName>
</protein>
<dbReference type="GO" id="GO:0007018">
    <property type="term" value="P:microtubule-based movement"/>
    <property type="evidence" value="ECO:0007669"/>
    <property type="project" value="InterPro"/>
</dbReference>
<feature type="domain" description="Dynein heavy chain AAA lid" evidence="15">
    <location>
        <begin position="575"/>
        <end position="714"/>
    </location>
</feature>
<dbReference type="GO" id="GO:0030286">
    <property type="term" value="C:dynein complex"/>
    <property type="evidence" value="ECO:0007669"/>
    <property type="project" value="UniProtKB-KW"/>
</dbReference>
<sequence length="1025" mass="117950">MEKSNKLEVMKLSDPNYLRPLENCIQFGNPCLLENIGEELDPILESVLLKQTFKQNNMEYIRLGDHIIEYSRDFKFYITTRLRNPHFLPEVSVKVTLVNFMITPMGLEDQLLGIVAAKEKPDLEEKKNQLILESAKNRKQLKEIEDKILEVLSTSQGNILEDETAIEILSSSKILSEEITEKQQVTSRTEAEIDGVRDGYKPVANHSSVLFFTISDMANIDPMYQYSLTWFINLYLISIDSSEQSPDLDERIQNLNSHFTYSIYQNVCRSLFEKDKLLFSFILCVGLMKQEGIIDDAEWRFLLTGGVALENPFPNPTSDWLTDKSWAEIVRCSDIPIFNGFMDHFRQNVKRWKELYDSLRPQDEPLPEPWGEKLNSLQKLIILRCLRPDKMIPAIQAFIVEHMSHKYIEPPTFDLSYSYKDSSHITPLIFVLSPGADPMALLYKFAEEQDAGGAKLQTISLGQGQGPIAEKMVENAIEKGTWVLLQNCHLAASWLPELERICEMVITDPTQTKPTFRLWLTSYPSPDFPVSVLQNGVKMTNEPPKGLRANLLRSYLNDPISDPNFFYQSNKPKVFRKLLFALCFFHAIVQERRKFGALGWNIPYEFNESDLRISVRQLQMFIDQYEEPPLVALSYLTGECNYGGRVTDDRDRRLIISLLKNFYNMDVIISDSYKFSPSSIYYVPKYGQHESYLEYIRSLPLIPHPEVYGLHENADITKDQQETQQLFENILLTLPRQNAGSSKSSQELIEDLASDILSKIPPDFNLDEVKAKFPVRYEESMNTVLVQELIRFNRLTSVIRSSLRDILKAIKGLVVMSAELEDVFDSMMVGKVPAMWAAKSYPSLKPLGTYVTDLISRLQFFSDWIYNGSPVVFWISGFYFTQSFLTGVTQNYARKYKIPIDHLSFQFQVMNSESHMAKKPDNGAYVRGLFMEGARWCRQDKVITESYPKILYDALPIILLKPEEKSKISHDTTYLCPVYKTSARRGILSTTGHSTNYVLSIELPTDRPDNHWINRGVALLCQLDD</sequence>
<evidence type="ECO:0000256" key="11">
    <source>
        <dbReference type="ARBA" id="ARBA00023212"/>
    </source>
</evidence>
<evidence type="ECO:0000256" key="3">
    <source>
        <dbReference type="ARBA" id="ARBA00022490"/>
    </source>
</evidence>
<keyword evidence="8" id="KW-0175">Coiled coil</keyword>
<evidence type="ECO:0000256" key="8">
    <source>
        <dbReference type="ARBA" id="ARBA00023054"/>
    </source>
</evidence>
<accession>A0AAD9JQX6</accession>
<dbReference type="AlphaFoldDB" id="A0AAD9JQX6"/>
<gene>
    <name evidence="17" type="ORF">LSH36_188g04049</name>
</gene>
<dbReference type="Gene3D" id="6.10.140.1060">
    <property type="match status" value="1"/>
</dbReference>
<keyword evidence="6" id="KW-0067">ATP-binding</keyword>
<comment type="caution">
    <text evidence="17">The sequence shown here is derived from an EMBL/GenBank/DDBJ whole genome shotgun (WGS) entry which is preliminary data.</text>
</comment>
<evidence type="ECO:0000259" key="15">
    <source>
        <dbReference type="Pfam" id="PF18198"/>
    </source>
</evidence>
<dbReference type="FunFam" id="1.10.8.720:FF:000001">
    <property type="entry name" value="dynein heavy chain 7, axonemal"/>
    <property type="match status" value="1"/>
</dbReference>
<dbReference type="GO" id="GO:0005524">
    <property type="term" value="F:ATP binding"/>
    <property type="evidence" value="ECO:0007669"/>
    <property type="project" value="UniProtKB-KW"/>
</dbReference>
<keyword evidence="11" id="KW-0206">Cytoskeleton</keyword>
<dbReference type="Proteomes" id="UP001208570">
    <property type="component" value="Unassembled WGS sequence"/>
</dbReference>
<proteinExistence type="inferred from homology"/>
<evidence type="ECO:0000256" key="9">
    <source>
        <dbReference type="ARBA" id="ARBA00023069"/>
    </source>
</evidence>
<dbReference type="InterPro" id="IPR041658">
    <property type="entry name" value="AAA_lid_11"/>
</dbReference>
<evidence type="ECO:0000256" key="5">
    <source>
        <dbReference type="ARBA" id="ARBA00022741"/>
    </source>
</evidence>
<organism evidence="17 18">
    <name type="scientific">Paralvinella palmiformis</name>
    <dbReference type="NCBI Taxonomy" id="53620"/>
    <lineage>
        <taxon>Eukaryota</taxon>
        <taxon>Metazoa</taxon>
        <taxon>Spiralia</taxon>
        <taxon>Lophotrochozoa</taxon>
        <taxon>Annelida</taxon>
        <taxon>Polychaeta</taxon>
        <taxon>Sedentaria</taxon>
        <taxon>Canalipalpata</taxon>
        <taxon>Terebellida</taxon>
        <taxon>Terebelliformia</taxon>
        <taxon>Alvinellidae</taxon>
        <taxon>Paralvinella</taxon>
    </lineage>
</organism>
<evidence type="ECO:0000256" key="10">
    <source>
        <dbReference type="ARBA" id="ARBA00023175"/>
    </source>
</evidence>
<evidence type="ECO:0000259" key="16">
    <source>
        <dbReference type="Pfam" id="PF18199"/>
    </source>
</evidence>
<feature type="domain" description="Dynein heavy chain C-terminal" evidence="16">
    <location>
        <begin position="720"/>
        <end position="1021"/>
    </location>
</feature>
<dbReference type="Gene3D" id="1.10.8.720">
    <property type="entry name" value="Region D6 of dynein motor"/>
    <property type="match status" value="1"/>
</dbReference>